<reference evidence="2" key="1">
    <citation type="journal article" date="2019" name="Environ. Microbiol.">
        <title>Fungal ecological strategies reflected in gene transcription - a case study of two litter decomposers.</title>
        <authorList>
            <person name="Barbi F."/>
            <person name="Kohler A."/>
            <person name="Barry K."/>
            <person name="Baskaran P."/>
            <person name="Daum C."/>
            <person name="Fauchery L."/>
            <person name="Ihrmark K."/>
            <person name="Kuo A."/>
            <person name="LaButti K."/>
            <person name="Lipzen A."/>
            <person name="Morin E."/>
            <person name="Grigoriev I.V."/>
            <person name="Henrissat B."/>
            <person name="Lindahl B."/>
            <person name="Martin F."/>
        </authorList>
    </citation>
    <scope>NUCLEOTIDE SEQUENCE</scope>
    <source>
        <strain evidence="2">JB14</strain>
    </source>
</reference>
<dbReference type="Proteomes" id="UP000799118">
    <property type="component" value="Unassembled WGS sequence"/>
</dbReference>
<name>A0A6A4GJT4_9AGAR</name>
<sequence length="147" mass="16572">MVKPIPRLRTAVSESTTDGTPRSINSYNREVEVRNDDDLPDFVVVKATASLYDDRALLIWELKRDDADAAQTSVQLTRYLGWAADYQAFVLRQDGSLPDMFVGQVEQGQATIYSLNDGVFIQVLQGPVLSEEICDQLRKLAYENQDQ</sequence>
<keyword evidence="3" id="KW-1185">Reference proteome</keyword>
<feature type="region of interest" description="Disordered" evidence="1">
    <location>
        <begin position="1"/>
        <end position="24"/>
    </location>
</feature>
<organism evidence="2 3">
    <name type="scientific">Gymnopus androsaceus JB14</name>
    <dbReference type="NCBI Taxonomy" id="1447944"/>
    <lineage>
        <taxon>Eukaryota</taxon>
        <taxon>Fungi</taxon>
        <taxon>Dikarya</taxon>
        <taxon>Basidiomycota</taxon>
        <taxon>Agaricomycotina</taxon>
        <taxon>Agaricomycetes</taxon>
        <taxon>Agaricomycetidae</taxon>
        <taxon>Agaricales</taxon>
        <taxon>Marasmiineae</taxon>
        <taxon>Omphalotaceae</taxon>
        <taxon>Gymnopus</taxon>
    </lineage>
</organism>
<feature type="compositionally biased region" description="Polar residues" evidence="1">
    <location>
        <begin position="12"/>
        <end position="24"/>
    </location>
</feature>
<dbReference type="AlphaFoldDB" id="A0A6A4GJT4"/>
<protein>
    <submittedName>
        <fullName evidence="2">Uncharacterized protein</fullName>
    </submittedName>
</protein>
<evidence type="ECO:0000256" key="1">
    <source>
        <dbReference type="SAM" id="MobiDB-lite"/>
    </source>
</evidence>
<dbReference type="OrthoDB" id="3250473at2759"/>
<proteinExistence type="predicted"/>
<accession>A0A6A4GJT4</accession>
<gene>
    <name evidence="2" type="ORF">BT96DRAFT_1006642</name>
</gene>
<evidence type="ECO:0000313" key="3">
    <source>
        <dbReference type="Proteomes" id="UP000799118"/>
    </source>
</evidence>
<dbReference type="EMBL" id="ML769936">
    <property type="protein sequence ID" value="KAE9385891.1"/>
    <property type="molecule type" value="Genomic_DNA"/>
</dbReference>
<evidence type="ECO:0000313" key="2">
    <source>
        <dbReference type="EMBL" id="KAE9385891.1"/>
    </source>
</evidence>